<keyword evidence="3 5" id="KW-1133">Transmembrane helix</keyword>
<name>E0UIA2_GLOV7</name>
<feature type="transmembrane region" description="Helical" evidence="5">
    <location>
        <begin position="45"/>
        <end position="67"/>
    </location>
</feature>
<dbReference type="STRING" id="497965.Cyan7822_4980"/>
<gene>
    <name evidence="7" type="ordered locus">Cyan7822_4980</name>
</gene>
<dbReference type="Proteomes" id="UP000008206">
    <property type="component" value="Chromosome"/>
</dbReference>
<evidence type="ECO:0000256" key="1">
    <source>
        <dbReference type="ARBA" id="ARBA00022475"/>
    </source>
</evidence>
<sequence>MNILTNLIASLLVAVWMVTLAVFSIQNITPVSLKFLLFESIQFPLGVLLSGCAAGGIIAGAIAPLLVARPRKSNRRRYSARNDDLEEFDF</sequence>
<dbReference type="Pfam" id="PF06305">
    <property type="entry name" value="LapA_dom"/>
    <property type="match status" value="1"/>
</dbReference>
<dbReference type="RefSeq" id="WP_013324908.1">
    <property type="nucleotide sequence ID" value="NC_014501.1"/>
</dbReference>
<accession>E0UIA2</accession>
<feature type="transmembrane region" description="Helical" evidence="5">
    <location>
        <begin position="7"/>
        <end position="25"/>
    </location>
</feature>
<feature type="domain" description="Lipopolysaccharide assembly protein A" evidence="6">
    <location>
        <begin position="26"/>
        <end position="81"/>
    </location>
</feature>
<reference evidence="8" key="1">
    <citation type="journal article" date="2011" name="MBio">
        <title>Novel metabolic attributes of the genus Cyanothece, comprising a group of unicellular nitrogen-fixing Cyanobacteria.</title>
        <authorList>
            <person name="Bandyopadhyay A."/>
            <person name="Elvitigala T."/>
            <person name="Welsh E."/>
            <person name="Stockel J."/>
            <person name="Liberton M."/>
            <person name="Min H."/>
            <person name="Sherman L.A."/>
            <person name="Pakrasi H.B."/>
        </authorList>
    </citation>
    <scope>NUCLEOTIDE SEQUENCE [LARGE SCALE GENOMIC DNA]</scope>
    <source>
        <strain evidence="8">PCC 7822</strain>
    </source>
</reference>
<dbReference type="InterPro" id="IPR010445">
    <property type="entry name" value="LapA_dom"/>
</dbReference>
<organism evidence="7 8">
    <name type="scientific">Gloeothece verrucosa (strain PCC 7822)</name>
    <name type="common">Cyanothece sp. (strain PCC 7822)</name>
    <dbReference type="NCBI Taxonomy" id="497965"/>
    <lineage>
        <taxon>Bacteria</taxon>
        <taxon>Bacillati</taxon>
        <taxon>Cyanobacteriota</taxon>
        <taxon>Cyanophyceae</taxon>
        <taxon>Oscillatoriophycideae</taxon>
        <taxon>Chroococcales</taxon>
        <taxon>Aphanothecaceae</taxon>
        <taxon>Gloeothece</taxon>
        <taxon>Gloeothece verrucosa</taxon>
    </lineage>
</organism>
<keyword evidence="8" id="KW-1185">Reference proteome</keyword>
<evidence type="ECO:0000313" key="8">
    <source>
        <dbReference type="Proteomes" id="UP000008206"/>
    </source>
</evidence>
<keyword evidence="1" id="KW-1003">Cell membrane</keyword>
<dbReference type="eggNOG" id="COG5416">
    <property type="taxonomic scope" value="Bacteria"/>
</dbReference>
<dbReference type="OrthoDB" id="426174at2"/>
<dbReference type="AlphaFoldDB" id="E0UIA2"/>
<dbReference type="HOGENOM" id="CLU_161803_2_0_3"/>
<dbReference type="GO" id="GO:0005886">
    <property type="term" value="C:plasma membrane"/>
    <property type="evidence" value="ECO:0007669"/>
    <property type="project" value="InterPro"/>
</dbReference>
<evidence type="ECO:0000256" key="4">
    <source>
        <dbReference type="ARBA" id="ARBA00023136"/>
    </source>
</evidence>
<evidence type="ECO:0000256" key="2">
    <source>
        <dbReference type="ARBA" id="ARBA00022692"/>
    </source>
</evidence>
<evidence type="ECO:0000259" key="6">
    <source>
        <dbReference type="Pfam" id="PF06305"/>
    </source>
</evidence>
<keyword evidence="4 5" id="KW-0472">Membrane</keyword>
<evidence type="ECO:0000256" key="5">
    <source>
        <dbReference type="SAM" id="Phobius"/>
    </source>
</evidence>
<evidence type="ECO:0000256" key="3">
    <source>
        <dbReference type="ARBA" id="ARBA00022989"/>
    </source>
</evidence>
<evidence type="ECO:0000313" key="7">
    <source>
        <dbReference type="EMBL" id="ADN16870.1"/>
    </source>
</evidence>
<dbReference type="EMBL" id="CP002198">
    <property type="protein sequence ID" value="ADN16870.1"/>
    <property type="molecule type" value="Genomic_DNA"/>
</dbReference>
<protein>
    <recommendedName>
        <fullName evidence="6">Lipopolysaccharide assembly protein A domain-containing protein</fullName>
    </recommendedName>
</protein>
<keyword evidence="2 5" id="KW-0812">Transmembrane</keyword>
<dbReference type="KEGG" id="cyj:Cyan7822_4980"/>
<proteinExistence type="predicted"/>